<proteinExistence type="predicted"/>
<sequence length="305" mass="35116">DIDRKHIHIVSVRVDETGKKISDSFEKKRSDAIRKELEKKYSLLPAEKQRQPENLPLKRVDYKAGDVKKQVSNVAKVVMKSYRFQSLNEYRAVLSIYGVTVEEVKGEVRGKAYNGLVYSALDRKGEKVGNPFKASLIGKTAGYDALQKRIAFSKQSMKEKAVYNRSRNIISTLLANKPDRKVFEKELAKNGISVLFRENDDKRIYGVTFIDHQEKTVFNGSRLGKEFSANVFHELFNRNGRQDSSGIDYEKQFHINNQDYQPEQESTAEAIAGIFSMEQHGDDYEELAFTNRMKRRKKKRKGFGL</sequence>
<protein>
    <recommendedName>
        <fullName evidence="1">MobA/VirD2-like nuclease domain-containing protein</fullName>
    </recommendedName>
</protein>
<dbReference type="AlphaFoldDB" id="A0A1M5KCL5"/>
<reference evidence="3" key="1">
    <citation type="submission" date="2016-11" db="EMBL/GenBank/DDBJ databases">
        <authorList>
            <person name="Varghese N."/>
            <person name="Submissions S."/>
        </authorList>
    </citation>
    <scope>NUCLEOTIDE SEQUENCE [LARGE SCALE GENOMIC DNA]</scope>
    <source>
        <strain evidence="3">DSM 27370</strain>
    </source>
</reference>
<evidence type="ECO:0000313" key="3">
    <source>
        <dbReference type="Proteomes" id="UP000184480"/>
    </source>
</evidence>
<accession>A0A1M5KCL5</accession>
<feature type="non-terminal residue" evidence="2">
    <location>
        <position position="1"/>
    </location>
</feature>
<dbReference type="RefSeq" id="WP_073357359.1">
    <property type="nucleotide sequence ID" value="NZ_FQUC01000046.1"/>
</dbReference>
<keyword evidence="3" id="KW-1185">Reference proteome</keyword>
<evidence type="ECO:0000259" key="1">
    <source>
        <dbReference type="Pfam" id="PF03432"/>
    </source>
</evidence>
<dbReference type="InterPro" id="IPR005094">
    <property type="entry name" value="Endonuclease_MobA/VirD2"/>
</dbReference>
<feature type="domain" description="MobA/VirD2-like nuclease" evidence="1">
    <location>
        <begin position="1"/>
        <end position="43"/>
    </location>
</feature>
<dbReference type="STRING" id="1346286.SAMN05444362_1461"/>
<gene>
    <name evidence="2" type="ORF">SAMN05444362_1461</name>
</gene>
<organism evidence="2 3">
    <name type="scientific">Dysgonomonas macrotermitis</name>
    <dbReference type="NCBI Taxonomy" id="1346286"/>
    <lineage>
        <taxon>Bacteria</taxon>
        <taxon>Pseudomonadati</taxon>
        <taxon>Bacteroidota</taxon>
        <taxon>Bacteroidia</taxon>
        <taxon>Bacteroidales</taxon>
        <taxon>Dysgonomonadaceae</taxon>
        <taxon>Dysgonomonas</taxon>
    </lineage>
</organism>
<evidence type="ECO:0000313" key="2">
    <source>
        <dbReference type="EMBL" id="SHG50229.1"/>
    </source>
</evidence>
<dbReference type="Pfam" id="PF03432">
    <property type="entry name" value="Relaxase"/>
    <property type="match status" value="1"/>
</dbReference>
<dbReference type="EMBL" id="FQUC01000046">
    <property type="protein sequence ID" value="SHG50229.1"/>
    <property type="molecule type" value="Genomic_DNA"/>
</dbReference>
<name>A0A1M5KCL5_9BACT</name>
<dbReference type="Proteomes" id="UP000184480">
    <property type="component" value="Unassembled WGS sequence"/>
</dbReference>